<feature type="region of interest" description="Disordered" evidence="3">
    <location>
        <begin position="277"/>
        <end position="334"/>
    </location>
</feature>
<feature type="compositionally biased region" description="Acidic residues" evidence="3">
    <location>
        <begin position="285"/>
        <end position="294"/>
    </location>
</feature>
<organism evidence="4">
    <name type="scientific">Phaeomonas parva</name>
    <dbReference type="NCBI Taxonomy" id="124430"/>
    <lineage>
        <taxon>Eukaryota</taxon>
        <taxon>Sar</taxon>
        <taxon>Stramenopiles</taxon>
        <taxon>Ochrophyta</taxon>
        <taxon>Pinguiophyceae</taxon>
        <taxon>Pinguiochrysidales</taxon>
        <taxon>Pinguiochrysidaceae</taxon>
        <taxon>Phaeomonas</taxon>
    </lineage>
</organism>
<name>A0A7S1UMV0_9STRA</name>
<reference evidence="4" key="1">
    <citation type="submission" date="2021-01" db="EMBL/GenBank/DDBJ databases">
        <authorList>
            <person name="Corre E."/>
            <person name="Pelletier E."/>
            <person name="Niang G."/>
            <person name="Scheremetjew M."/>
            <person name="Finn R."/>
            <person name="Kale V."/>
            <person name="Holt S."/>
            <person name="Cochrane G."/>
            <person name="Meng A."/>
            <person name="Brown T."/>
            <person name="Cohen L."/>
        </authorList>
    </citation>
    <scope>NUCLEOTIDE SEQUENCE</scope>
    <source>
        <strain evidence="4">CCMP2877</strain>
    </source>
</reference>
<dbReference type="PANTHER" id="PTHR46093:SF18">
    <property type="entry name" value="FIBRONECTIN TYPE-III DOMAIN-CONTAINING PROTEIN"/>
    <property type="match status" value="1"/>
</dbReference>
<dbReference type="Pfam" id="PF01344">
    <property type="entry name" value="Kelch_1"/>
    <property type="match status" value="1"/>
</dbReference>
<keyword evidence="2" id="KW-0677">Repeat</keyword>
<feature type="compositionally biased region" description="Low complexity" evidence="3">
    <location>
        <begin position="38"/>
        <end position="49"/>
    </location>
</feature>
<dbReference type="Gene3D" id="2.120.10.80">
    <property type="entry name" value="Kelch-type beta propeller"/>
    <property type="match status" value="3"/>
</dbReference>
<feature type="region of interest" description="Disordered" evidence="3">
    <location>
        <begin position="1"/>
        <end position="89"/>
    </location>
</feature>
<feature type="compositionally biased region" description="Low complexity" evidence="3">
    <location>
        <begin position="56"/>
        <end position="71"/>
    </location>
</feature>
<dbReference type="Pfam" id="PF24681">
    <property type="entry name" value="Kelch_KLHDC2_KLHL20_DRC7"/>
    <property type="match status" value="1"/>
</dbReference>
<evidence type="ECO:0000256" key="3">
    <source>
        <dbReference type="SAM" id="MobiDB-lite"/>
    </source>
</evidence>
<dbReference type="InterPro" id="IPR006652">
    <property type="entry name" value="Kelch_1"/>
</dbReference>
<sequence length="463" mass="48435">MSEFATLYLEEIPARDDEEDGVTEPTYTDAPEDDEDAAAAPPDAAAADENSTPGDAASASSNAASASSTSKAKAKKKKRRRGAKKKRALHWSCRVVQPKARPTGRGGASLVADGNYLYLFGGADRTATHFGDLWRYDCVQTRWARLRTKGEGPSARADHACVNLGDGRLLIQGGADLKNEVMYDDAFLLDLESLRWTQVATTGTKPFGRNGHSMVVVTPGELLVFGGASPEEGPQNDMYVLRLTGEAEGVWEQLTWEGEGPPERDLHAGCVISLGENSTSASGDIAEEAPEDVTGDAGCDEAKVPETPQTEGDAGEPAVESSAAPTESKTPARRNGMCVIGGRGVMGNVFDDAWVFDLAAGTWSRLRSLPGPRCAAAAATLEVDGQEVVVLQGGWDGATSISGDLYAFTVREGGWSSAGVSETPRFGGCGCAGASGEDLYVFGGINPGADLADVMVLRGAPAP</sequence>
<protein>
    <submittedName>
        <fullName evidence="4">Uncharacterized protein</fullName>
    </submittedName>
</protein>
<dbReference type="EMBL" id="HBGJ01046622">
    <property type="protein sequence ID" value="CAD9270895.1"/>
    <property type="molecule type" value="Transcribed_RNA"/>
</dbReference>
<evidence type="ECO:0000256" key="2">
    <source>
        <dbReference type="ARBA" id="ARBA00022737"/>
    </source>
</evidence>
<feature type="compositionally biased region" description="Basic residues" evidence="3">
    <location>
        <begin position="72"/>
        <end position="89"/>
    </location>
</feature>
<dbReference type="AlphaFoldDB" id="A0A7S1UMV0"/>
<keyword evidence="1" id="KW-0880">Kelch repeat</keyword>
<dbReference type="InterPro" id="IPR015915">
    <property type="entry name" value="Kelch-typ_b-propeller"/>
</dbReference>
<evidence type="ECO:0000256" key="1">
    <source>
        <dbReference type="ARBA" id="ARBA00022441"/>
    </source>
</evidence>
<dbReference type="SUPFAM" id="SSF117281">
    <property type="entry name" value="Kelch motif"/>
    <property type="match status" value="2"/>
</dbReference>
<accession>A0A7S1UMV0</accession>
<dbReference type="PANTHER" id="PTHR46093">
    <property type="entry name" value="ACYL-COA-BINDING DOMAIN-CONTAINING PROTEIN 5"/>
    <property type="match status" value="1"/>
</dbReference>
<evidence type="ECO:0000313" key="4">
    <source>
        <dbReference type="EMBL" id="CAD9270895.1"/>
    </source>
</evidence>
<proteinExistence type="predicted"/>
<gene>
    <name evidence="4" type="ORF">PPAR1163_LOCUS29334</name>
</gene>